<evidence type="ECO:0000256" key="2">
    <source>
        <dbReference type="ARBA" id="ARBA00023002"/>
    </source>
</evidence>
<dbReference type="EMBL" id="JAOTPO010000005">
    <property type="protein sequence ID" value="MDE5413550.1"/>
    <property type="molecule type" value="Genomic_DNA"/>
</dbReference>
<evidence type="ECO:0000313" key="4">
    <source>
        <dbReference type="EMBL" id="MDE5413550.1"/>
    </source>
</evidence>
<dbReference type="RefSeq" id="WP_275118172.1">
    <property type="nucleotide sequence ID" value="NZ_JAOTPO010000005.1"/>
</dbReference>
<comment type="caution">
    <text evidence="4">The sequence shown here is derived from an EMBL/GenBank/DDBJ whole genome shotgun (WGS) entry which is preliminary data.</text>
</comment>
<organism evidence="4 5">
    <name type="scientific">Alkalihalobacterium chitinilyticum</name>
    <dbReference type="NCBI Taxonomy" id="2980103"/>
    <lineage>
        <taxon>Bacteria</taxon>
        <taxon>Bacillati</taxon>
        <taxon>Bacillota</taxon>
        <taxon>Bacilli</taxon>
        <taxon>Bacillales</taxon>
        <taxon>Bacillaceae</taxon>
        <taxon>Alkalihalobacterium</taxon>
    </lineage>
</organism>
<keyword evidence="5" id="KW-1185">Reference proteome</keyword>
<dbReference type="SUPFAM" id="SSF51735">
    <property type="entry name" value="NAD(P)-binding Rossmann-fold domains"/>
    <property type="match status" value="1"/>
</dbReference>
<dbReference type="NCBIfam" id="NF005372">
    <property type="entry name" value="PRK06914.1"/>
    <property type="match status" value="1"/>
</dbReference>
<reference evidence="4" key="1">
    <citation type="submission" date="2024-05" db="EMBL/GenBank/DDBJ databases">
        <title>Alkalihalobacillus sp. strain MEB203 novel alkaliphilic bacterium from Lonar Lake, India.</title>
        <authorList>
            <person name="Joshi A."/>
            <person name="Thite S."/>
            <person name="Mengade P."/>
        </authorList>
    </citation>
    <scope>NUCLEOTIDE SEQUENCE</scope>
    <source>
        <strain evidence="4">MEB 203</strain>
    </source>
</reference>
<dbReference type="Gene3D" id="3.40.50.720">
    <property type="entry name" value="NAD(P)-binding Rossmann-like Domain"/>
    <property type="match status" value="1"/>
</dbReference>
<evidence type="ECO:0000256" key="1">
    <source>
        <dbReference type="ARBA" id="ARBA00006484"/>
    </source>
</evidence>
<evidence type="ECO:0000256" key="3">
    <source>
        <dbReference type="RuleBase" id="RU000363"/>
    </source>
</evidence>
<sequence length="286" mass="31955">MNKEIVLITGTNSGFGYLSTLDLASQGYTVIATMRDLSKQTELLKEAEQKKLTDRIEILPLDVTDPHQIEHVRQHVENQYGQIDILINNAGFSAGGITELLDLEEWKAQFDTNLFGVIAVTKAFLPMMREKRNGKIINIGSVSGHVGFPGLGPYVSSKFALSGFSESLRLELLPFGIQVSIVEPGSYKTEIWEKSLSKIDPNIDGDYDAFMKKVYSVAKKTGERADDPNEVVEVIANICRSKKTKLRYPVGKGIRATIFMKNLLPWAWFESMVQKKMKLGGNHRKG</sequence>
<dbReference type="PROSITE" id="PS00061">
    <property type="entry name" value="ADH_SHORT"/>
    <property type="match status" value="1"/>
</dbReference>
<dbReference type="InterPro" id="IPR020904">
    <property type="entry name" value="Sc_DH/Rdtase_CS"/>
</dbReference>
<dbReference type="Proteomes" id="UP001148125">
    <property type="component" value="Unassembled WGS sequence"/>
</dbReference>
<keyword evidence="2" id="KW-0560">Oxidoreductase</keyword>
<dbReference type="InterPro" id="IPR036291">
    <property type="entry name" value="NAD(P)-bd_dom_sf"/>
</dbReference>
<dbReference type="InterPro" id="IPR002347">
    <property type="entry name" value="SDR_fam"/>
</dbReference>
<dbReference type="PRINTS" id="PR00081">
    <property type="entry name" value="GDHRDH"/>
</dbReference>
<dbReference type="PRINTS" id="PR00080">
    <property type="entry name" value="SDRFAMILY"/>
</dbReference>
<gene>
    <name evidence="4" type="ORF">N7Z68_09135</name>
</gene>
<accession>A0ABT5VE60</accession>
<protein>
    <submittedName>
        <fullName evidence="4">SDR family oxidoreductase</fullName>
    </submittedName>
</protein>
<proteinExistence type="inferred from homology"/>
<evidence type="ECO:0000313" key="5">
    <source>
        <dbReference type="Proteomes" id="UP001148125"/>
    </source>
</evidence>
<dbReference type="CDD" id="cd05374">
    <property type="entry name" value="17beta-HSD-like_SDR_c"/>
    <property type="match status" value="1"/>
</dbReference>
<dbReference type="InterPro" id="IPR051911">
    <property type="entry name" value="SDR_oxidoreductase"/>
</dbReference>
<dbReference type="PANTHER" id="PTHR43976:SF16">
    <property type="entry name" value="SHORT-CHAIN DEHYDROGENASE_REDUCTASE FAMILY PROTEIN"/>
    <property type="match status" value="1"/>
</dbReference>
<dbReference type="Pfam" id="PF00106">
    <property type="entry name" value="adh_short"/>
    <property type="match status" value="1"/>
</dbReference>
<dbReference type="PANTHER" id="PTHR43976">
    <property type="entry name" value="SHORT CHAIN DEHYDROGENASE"/>
    <property type="match status" value="1"/>
</dbReference>
<comment type="similarity">
    <text evidence="1 3">Belongs to the short-chain dehydrogenases/reductases (SDR) family.</text>
</comment>
<name>A0ABT5VE60_9BACI</name>